<evidence type="ECO:0000256" key="1">
    <source>
        <dbReference type="SAM" id="MobiDB-lite"/>
    </source>
</evidence>
<organism evidence="2 3">
    <name type="scientific">Micromonospora antibiotica</name>
    <dbReference type="NCBI Taxonomy" id="2807623"/>
    <lineage>
        <taxon>Bacteria</taxon>
        <taxon>Bacillati</taxon>
        <taxon>Actinomycetota</taxon>
        <taxon>Actinomycetes</taxon>
        <taxon>Micromonosporales</taxon>
        <taxon>Micromonosporaceae</taxon>
        <taxon>Micromonospora</taxon>
    </lineage>
</organism>
<dbReference type="Proteomes" id="UP000671399">
    <property type="component" value="Unassembled WGS sequence"/>
</dbReference>
<comment type="caution">
    <text evidence="2">The sequence shown here is derived from an EMBL/GenBank/DDBJ whole genome shotgun (WGS) entry which is preliminary data.</text>
</comment>
<gene>
    <name evidence="2" type="ORF">JQN83_26970</name>
</gene>
<keyword evidence="3" id="KW-1185">Reference proteome</keyword>
<dbReference type="EMBL" id="JAGFWR010000024">
    <property type="protein sequence ID" value="MBO4164427.1"/>
    <property type="molecule type" value="Genomic_DNA"/>
</dbReference>
<feature type="region of interest" description="Disordered" evidence="1">
    <location>
        <begin position="1"/>
        <end position="27"/>
    </location>
</feature>
<evidence type="ECO:0000313" key="2">
    <source>
        <dbReference type="EMBL" id="MBO4164427.1"/>
    </source>
</evidence>
<proteinExistence type="predicted"/>
<name>A0ABS3VFU0_9ACTN</name>
<reference evidence="2 3" key="1">
    <citation type="submission" date="2021-03" db="EMBL/GenBank/DDBJ databases">
        <authorList>
            <person name="Lee D.-H."/>
        </authorList>
    </citation>
    <scope>NUCLEOTIDE SEQUENCE [LARGE SCALE GENOMIC DNA]</scope>
    <source>
        <strain evidence="2 3">MMS20-R2-23</strain>
    </source>
</reference>
<evidence type="ECO:0000313" key="3">
    <source>
        <dbReference type="Proteomes" id="UP000671399"/>
    </source>
</evidence>
<protein>
    <submittedName>
        <fullName evidence="2">Uncharacterized protein</fullName>
    </submittedName>
</protein>
<sequence length="179" mass="19116">MSSSAEHTTKAGGAFGQRQAAANRSRFRDQAASEFAGPWLSRVGDCTAVTGVGGPRPGAGEASRTRCAAGIITTYWISYRSIADREHALAHYRKQSAEAWRLTPGAGSSPDGETSGASAGTHYVEYAYVVPSGQRAGQVVAAIWYSDPVQPVAGIFLAYWSDGLGSSWEPLRDFWRQRG</sequence>
<accession>A0ABS3VFU0</accession>